<proteinExistence type="predicted"/>
<feature type="compositionally biased region" description="Basic and acidic residues" evidence="1">
    <location>
        <begin position="14"/>
        <end position="23"/>
    </location>
</feature>
<protein>
    <submittedName>
        <fullName evidence="2">Uncharacterized protein</fullName>
    </submittedName>
</protein>
<evidence type="ECO:0000256" key="1">
    <source>
        <dbReference type="SAM" id="MobiDB-lite"/>
    </source>
</evidence>
<evidence type="ECO:0000313" key="2">
    <source>
        <dbReference type="EMBL" id="MBK7952588.1"/>
    </source>
</evidence>
<sequence length="221" mass="24196">MGYLDQLKKSFNTPEREPKEPKKPKIGGSLGFLGPLPGVFEKIHASDEPAEAANERPFGASRWLRHFADRNPVEVAFSPKVSHAEALAIYPSALAAEPAVEIRRQPDALVTARQESSIRAWLTQIGELDAAAVGDVLAQCRQDEVARQYFLARVGEDRTDDEVDDRRTCTQCLNLRGGVCSIASPGGLVSAVRGYRPALLEILQRCHGFAERETQCSGIVD</sequence>
<organism evidence="2 3">
    <name type="scientific">Candidatus Accumulibacter affinis</name>
    <dbReference type="NCBI Taxonomy" id="2954384"/>
    <lineage>
        <taxon>Bacteria</taxon>
        <taxon>Pseudomonadati</taxon>
        <taxon>Pseudomonadota</taxon>
        <taxon>Betaproteobacteria</taxon>
        <taxon>Candidatus Accumulibacter</taxon>
    </lineage>
</organism>
<feature type="region of interest" description="Disordered" evidence="1">
    <location>
        <begin position="1"/>
        <end position="30"/>
    </location>
</feature>
<dbReference type="Proteomes" id="UP000706151">
    <property type="component" value="Unassembled WGS sequence"/>
</dbReference>
<name>A0A935W386_9PROT</name>
<dbReference type="EMBL" id="JADJOT010000001">
    <property type="protein sequence ID" value="MBK7952588.1"/>
    <property type="molecule type" value="Genomic_DNA"/>
</dbReference>
<reference evidence="2 3" key="1">
    <citation type="submission" date="2020-10" db="EMBL/GenBank/DDBJ databases">
        <title>Connecting structure to function with the recovery of over 1000 high-quality activated sludge metagenome-assembled genomes encoding full-length rRNA genes using long-read sequencing.</title>
        <authorList>
            <person name="Singleton C.M."/>
            <person name="Petriglieri F."/>
            <person name="Kristensen J.M."/>
            <person name="Kirkegaard R.H."/>
            <person name="Michaelsen T.Y."/>
            <person name="Andersen M.H."/>
            <person name="Karst S.M."/>
            <person name="Dueholm M.S."/>
            <person name="Nielsen P.H."/>
            <person name="Albertsen M."/>
        </authorList>
    </citation>
    <scope>NUCLEOTIDE SEQUENCE [LARGE SCALE GENOMIC DNA]</scope>
    <source>
        <strain evidence="2">Fred_18-Q3-R57-64_BAT3C.720</strain>
    </source>
</reference>
<gene>
    <name evidence="2" type="ORF">IPK02_00660</name>
</gene>
<comment type="caution">
    <text evidence="2">The sequence shown here is derived from an EMBL/GenBank/DDBJ whole genome shotgun (WGS) entry which is preliminary data.</text>
</comment>
<accession>A0A935W386</accession>
<evidence type="ECO:0000313" key="3">
    <source>
        <dbReference type="Proteomes" id="UP000706151"/>
    </source>
</evidence>
<dbReference type="AlphaFoldDB" id="A0A935W386"/>